<sequence length="229" mass="26581">MEFYVPGRYIPGEIMGSGARGIVMKAFDKKNNNLVAIKRLHYLYNEKLLTGKLLFNGEDQEDQLMLIFKIIKIQFNNLSLEMKYILSIYDYTDRLSESSGSDMEKLWEELLPNSVFPENESNNINHDKHQQSYESLARDLISKMLTIDDNQRISAEESLKHDFLHPYSSFESPDNSEKIDLNQLLETGELNSAQWNQLIFTKVKEFESEQLRLNNDIETSHLLAEATSC</sequence>
<dbReference type="Gene3D" id="3.30.200.20">
    <property type="entry name" value="Phosphorylase Kinase, domain 1"/>
    <property type="match status" value="2"/>
</dbReference>
<evidence type="ECO:0000313" key="4">
    <source>
        <dbReference type="Proteomes" id="UP000887540"/>
    </source>
</evidence>
<dbReference type="GO" id="GO:0004672">
    <property type="term" value="F:protein kinase activity"/>
    <property type="evidence" value="ECO:0007669"/>
    <property type="project" value="InterPro"/>
</dbReference>
<organism evidence="4 5">
    <name type="scientific">Acrobeloides nanus</name>
    <dbReference type="NCBI Taxonomy" id="290746"/>
    <lineage>
        <taxon>Eukaryota</taxon>
        <taxon>Metazoa</taxon>
        <taxon>Ecdysozoa</taxon>
        <taxon>Nematoda</taxon>
        <taxon>Chromadorea</taxon>
        <taxon>Rhabditida</taxon>
        <taxon>Tylenchina</taxon>
        <taxon>Cephalobomorpha</taxon>
        <taxon>Cephaloboidea</taxon>
        <taxon>Cephalobidae</taxon>
        <taxon>Acrobeloides</taxon>
    </lineage>
</organism>
<protein>
    <submittedName>
        <fullName evidence="5">Protein kinase domain-containing protein</fullName>
    </submittedName>
</protein>
<dbReference type="Gene3D" id="1.10.510.10">
    <property type="entry name" value="Transferase(Phosphotransferase) domain 1"/>
    <property type="match status" value="1"/>
</dbReference>
<dbReference type="InterPro" id="IPR050117">
    <property type="entry name" value="MAPK"/>
</dbReference>
<evidence type="ECO:0000256" key="2">
    <source>
        <dbReference type="ARBA" id="ARBA00022840"/>
    </source>
</evidence>
<keyword evidence="1" id="KW-0547">Nucleotide-binding</keyword>
<evidence type="ECO:0000313" key="5">
    <source>
        <dbReference type="WBParaSite" id="ACRNAN_Path_785.g2969.t1"/>
    </source>
</evidence>
<dbReference type="PANTHER" id="PTHR24055">
    <property type="entry name" value="MITOGEN-ACTIVATED PROTEIN KINASE"/>
    <property type="match status" value="1"/>
</dbReference>
<reference evidence="5" key="1">
    <citation type="submission" date="2022-11" db="UniProtKB">
        <authorList>
            <consortium name="WormBaseParasite"/>
        </authorList>
    </citation>
    <scope>IDENTIFICATION</scope>
</reference>
<keyword evidence="4" id="KW-1185">Reference proteome</keyword>
<evidence type="ECO:0000259" key="3">
    <source>
        <dbReference type="SMART" id="SM00220"/>
    </source>
</evidence>
<dbReference type="WBParaSite" id="ACRNAN_Path_785.g2969.t1">
    <property type="protein sequence ID" value="ACRNAN_Path_785.g2969.t1"/>
    <property type="gene ID" value="ACRNAN_Path_785.g2969"/>
</dbReference>
<name>A0A914CBC5_9BILA</name>
<keyword evidence="2" id="KW-0067">ATP-binding</keyword>
<dbReference type="AlphaFoldDB" id="A0A914CBC5"/>
<dbReference type="GO" id="GO:0005524">
    <property type="term" value="F:ATP binding"/>
    <property type="evidence" value="ECO:0007669"/>
    <property type="project" value="UniProtKB-KW"/>
</dbReference>
<evidence type="ECO:0000256" key="1">
    <source>
        <dbReference type="ARBA" id="ARBA00022741"/>
    </source>
</evidence>
<accession>A0A914CBC5</accession>
<feature type="domain" description="Protein kinase" evidence="3">
    <location>
        <begin position="9"/>
        <end position="164"/>
    </location>
</feature>
<dbReference type="InterPro" id="IPR000719">
    <property type="entry name" value="Prot_kinase_dom"/>
</dbReference>
<dbReference type="Proteomes" id="UP000887540">
    <property type="component" value="Unplaced"/>
</dbReference>
<proteinExistence type="predicted"/>
<dbReference type="SUPFAM" id="SSF56112">
    <property type="entry name" value="Protein kinase-like (PK-like)"/>
    <property type="match status" value="2"/>
</dbReference>
<dbReference type="SMART" id="SM00220">
    <property type="entry name" value="S_TKc"/>
    <property type="match status" value="1"/>
</dbReference>
<dbReference type="InterPro" id="IPR011009">
    <property type="entry name" value="Kinase-like_dom_sf"/>
</dbReference>